<comment type="caution">
    <text evidence="13">The sequence shown here is derived from an EMBL/GenBank/DDBJ whole genome shotgun (WGS) entry which is preliminary data.</text>
</comment>
<reference evidence="14" key="1">
    <citation type="journal article" date="2019" name="Int. J. Syst. Evol. Microbiol.">
        <title>The Global Catalogue of Microorganisms (GCM) 10K type strain sequencing project: providing services to taxonomists for standard genome sequencing and annotation.</title>
        <authorList>
            <consortium name="The Broad Institute Genomics Platform"/>
            <consortium name="The Broad Institute Genome Sequencing Center for Infectious Disease"/>
            <person name="Wu L."/>
            <person name="Ma J."/>
        </authorList>
    </citation>
    <scope>NUCLEOTIDE SEQUENCE [LARGE SCALE GENOMIC DNA]</scope>
    <source>
        <strain evidence="14">NBRC 112502</strain>
    </source>
</reference>
<evidence type="ECO:0000313" key="13">
    <source>
        <dbReference type="EMBL" id="GLR66026.1"/>
    </source>
</evidence>
<feature type="transmembrane region" description="Helical" evidence="11">
    <location>
        <begin position="161"/>
        <end position="179"/>
    </location>
</feature>
<evidence type="ECO:0000256" key="1">
    <source>
        <dbReference type="ARBA" id="ARBA00001946"/>
    </source>
</evidence>
<comment type="catalytic activity">
    <reaction evidence="11">
        <text>all-trans-octaprenyl diphosphate + 4-hydroxybenzoate = 4-hydroxy-3-(all-trans-octaprenyl)benzoate + diphosphate</text>
        <dbReference type="Rhea" id="RHEA:27782"/>
        <dbReference type="ChEBI" id="CHEBI:1617"/>
        <dbReference type="ChEBI" id="CHEBI:17879"/>
        <dbReference type="ChEBI" id="CHEBI:33019"/>
        <dbReference type="ChEBI" id="CHEBI:57711"/>
        <dbReference type="EC" id="2.5.1.39"/>
    </reaction>
</comment>
<dbReference type="InterPro" id="IPR039653">
    <property type="entry name" value="Prenyltransferase"/>
</dbReference>
<dbReference type="PROSITE" id="PS00943">
    <property type="entry name" value="UBIA"/>
    <property type="match status" value="1"/>
</dbReference>
<keyword evidence="5 11" id="KW-0997">Cell inner membrane</keyword>
<evidence type="ECO:0000256" key="2">
    <source>
        <dbReference type="ARBA" id="ARBA00004141"/>
    </source>
</evidence>
<feature type="transmembrane region" description="Helical" evidence="11">
    <location>
        <begin position="186"/>
        <end position="204"/>
    </location>
</feature>
<dbReference type="Gene3D" id="1.20.120.1780">
    <property type="entry name" value="UbiA prenyltransferase"/>
    <property type="match status" value="1"/>
</dbReference>
<dbReference type="EC" id="2.5.1.39" evidence="11 12"/>
<sequence>MVLMAGTLASMTGFTDIRAGGWVRHLPPSMRPYAILARFDRPIGAWLLFLPGLWSIILGARGVGVALWLLLLFAVGSVVMRGAGCVVNDLWDRRMDAQVERTRTRPLASGALKPLDALVFLVLLGAVGLLILSQLDFPARILGVVSLAPVIVYPLAKRVTWWPQVVLGFTFGWAAPMGYAAASGVFWSWSALCLYAAAILWILGYDTIYAHQDREDDALIGVKSTARLFADNTRGLLWVCYGGMILLLATAMALAGLNIYGILTLALPAALLLRQIMRLDINDPALCLQLFKSNREVGLAIGLAMLVGQI</sequence>
<keyword evidence="6 11" id="KW-0808">Transferase</keyword>
<evidence type="ECO:0000256" key="7">
    <source>
        <dbReference type="ARBA" id="ARBA00022688"/>
    </source>
</evidence>
<evidence type="ECO:0000256" key="8">
    <source>
        <dbReference type="ARBA" id="ARBA00022692"/>
    </source>
</evidence>
<evidence type="ECO:0000256" key="12">
    <source>
        <dbReference type="NCBIfam" id="TIGR01474"/>
    </source>
</evidence>
<evidence type="ECO:0000256" key="4">
    <source>
        <dbReference type="ARBA" id="ARBA00022475"/>
    </source>
</evidence>
<dbReference type="PANTHER" id="PTHR11048:SF28">
    <property type="entry name" value="4-HYDROXYBENZOATE POLYPRENYLTRANSFERASE, MITOCHONDRIAL"/>
    <property type="match status" value="1"/>
</dbReference>
<comment type="function">
    <text evidence="11">Catalyzes the prenylation of para-hydroxybenzoate (PHB) with an all-trans polyprenyl group. Mediates the second step in the final reaction sequence of ubiquinone-8 (UQ-8) biosynthesis, which is the condensation of the polyisoprenoid side chain with PHB, generating the first membrane-bound Q intermediate 3-octaprenyl-4-hydroxybenzoate.</text>
</comment>
<keyword evidence="14" id="KW-1185">Reference proteome</keyword>
<protein>
    <recommendedName>
        <fullName evidence="11 12">4-hydroxybenzoate octaprenyltransferase</fullName>
        <ecNumber evidence="11 12">2.5.1.39</ecNumber>
    </recommendedName>
    <alternativeName>
        <fullName evidence="11">4-HB polyprenyltransferase</fullName>
    </alternativeName>
</protein>
<evidence type="ECO:0000256" key="11">
    <source>
        <dbReference type="HAMAP-Rule" id="MF_01635"/>
    </source>
</evidence>
<comment type="similarity">
    <text evidence="3 11">Belongs to the UbiA prenyltransferase family.</text>
</comment>
<proteinExistence type="inferred from homology"/>
<dbReference type="CDD" id="cd13959">
    <property type="entry name" value="PT_UbiA_COQ2"/>
    <property type="match status" value="1"/>
</dbReference>
<evidence type="ECO:0000313" key="14">
    <source>
        <dbReference type="Proteomes" id="UP001156641"/>
    </source>
</evidence>
<keyword evidence="9 11" id="KW-1133">Transmembrane helix</keyword>
<feature type="transmembrane region" description="Helical" evidence="11">
    <location>
        <begin position="139"/>
        <end position="155"/>
    </location>
</feature>
<evidence type="ECO:0000256" key="3">
    <source>
        <dbReference type="ARBA" id="ARBA00005985"/>
    </source>
</evidence>
<keyword evidence="4 11" id="KW-1003">Cell membrane</keyword>
<dbReference type="PANTHER" id="PTHR11048">
    <property type="entry name" value="PRENYLTRANSFERASES"/>
    <property type="match status" value="1"/>
</dbReference>
<keyword evidence="11" id="KW-0460">Magnesium</keyword>
<keyword evidence="8 11" id="KW-0812">Transmembrane</keyword>
<dbReference type="Proteomes" id="UP001156641">
    <property type="component" value="Unassembled WGS sequence"/>
</dbReference>
<keyword evidence="10 11" id="KW-0472">Membrane</keyword>
<comment type="subcellular location">
    <subcellularLocation>
        <location evidence="11">Cell inner membrane</location>
        <topology evidence="11">Multi-pass membrane protein</topology>
    </subcellularLocation>
    <subcellularLocation>
        <location evidence="2">Membrane</location>
        <topology evidence="2">Multi-pass membrane protein</topology>
    </subcellularLocation>
</comment>
<gene>
    <name evidence="11 13" type="primary">ubiA</name>
    <name evidence="13" type="ORF">GCM10010909_07040</name>
</gene>
<dbReference type="EMBL" id="BSOS01000007">
    <property type="protein sequence ID" value="GLR66026.1"/>
    <property type="molecule type" value="Genomic_DNA"/>
</dbReference>
<name>A0ABQ6A2L9_9PROT</name>
<feature type="transmembrane region" description="Helical" evidence="11">
    <location>
        <begin position="43"/>
        <end position="60"/>
    </location>
</feature>
<dbReference type="InterPro" id="IPR030470">
    <property type="entry name" value="UbiA_prenylTrfase_CS"/>
</dbReference>
<feature type="transmembrane region" description="Helical" evidence="11">
    <location>
        <begin position="244"/>
        <end position="273"/>
    </location>
</feature>
<dbReference type="InterPro" id="IPR006370">
    <property type="entry name" value="HB_polyprenyltransferase-like"/>
</dbReference>
<evidence type="ECO:0000256" key="6">
    <source>
        <dbReference type="ARBA" id="ARBA00022679"/>
    </source>
</evidence>
<organism evidence="13 14">
    <name type="scientific">Acidocella aquatica</name>
    <dbReference type="NCBI Taxonomy" id="1922313"/>
    <lineage>
        <taxon>Bacteria</taxon>
        <taxon>Pseudomonadati</taxon>
        <taxon>Pseudomonadota</taxon>
        <taxon>Alphaproteobacteria</taxon>
        <taxon>Acetobacterales</taxon>
        <taxon>Acidocellaceae</taxon>
        <taxon>Acidocella</taxon>
    </lineage>
</organism>
<feature type="transmembrane region" description="Helical" evidence="11">
    <location>
        <begin position="111"/>
        <end position="132"/>
    </location>
</feature>
<comment type="pathway">
    <text evidence="11">Cofactor biosynthesis; ubiquinone biosynthesis.</text>
</comment>
<evidence type="ECO:0000256" key="10">
    <source>
        <dbReference type="ARBA" id="ARBA00023136"/>
    </source>
</evidence>
<evidence type="ECO:0000256" key="9">
    <source>
        <dbReference type="ARBA" id="ARBA00022989"/>
    </source>
</evidence>
<comment type="cofactor">
    <cofactor evidence="1 11">
        <name>Mg(2+)</name>
        <dbReference type="ChEBI" id="CHEBI:18420"/>
    </cofactor>
</comment>
<accession>A0ABQ6A2L9</accession>
<dbReference type="NCBIfam" id="TIGR01474">
    <property type="entry name" value="ubiA_proteo"/>
    <property type="match status" value="1"/>
</dbReference>
<dbReference type="InterPro" id="IPR044878">
    <property type="entry name" value="UbiA_sf"/>
</dbReference>
<feature type="transmembrane region" description="Helical" evidence="11">
    <location>
        <begin position="67"/>
        <end position="91"/>
    </location>
</feature>
<dbReference type="HAMAP" id="MF_01635">
    <property type="entry name" value="UbiA"/>
    <property type="match status" value="1"/>
</dbReference>
<keyword evidence="7 11" id="KW-0831">Ubiquinone biosynthesis</keyword>
<evidence type="ECO:0000256" key="5">
    <source>
        <dbReference type="ARBA" id="ARBA00022519"/>
    </source>
</evidence>
<dbReference type="InterPro" id="IPR000537">
    <property type="entry name" value="UbiA_prenyltransferase"/>
</dbReference>
<dbReference type="Pfam" id="PF01040">
    <property type="entry name" value="UbiA"/>
    <property type="match status" value="1"/>
</dbReference>
<dbReference type="Gene3D" id="1.10.357.140">
    <property type="entry name" value="UbiA prenyltransferase"/>
    <property type="match status" value="1"/>
</dbReference>